<dbReference type="Proteomes" id="UP000583929">
    <property type="component" value="Unassembled WGS sequence"/>
</dbReference>
<dbReference type="OrthoDB" id="1729514at2759"/>
<protein>
    <submittedName>
        <fullName evidence="2">Uncharacterized protein</fullName>
    </submittedName>
</protein>
<evidence type="ECO:0000313" key="5">
    <source>
        <dbReference type="Proteomes" id="UP000525078"/>
    </source>
</evidence>
<evidence type="ECO:0000256" key="1">
    <source>
        <dbReference type="SAM" id="Coils"/>
    </source>
</evidence>
<keyword evidence="6" id="KW-1185">Reference proteome</keyword>
<sequence length="173" mass="19557">MAYQTNRTLRSQGNRDEANRLKNGIDAGLLSGAQPQDIDVDDVDSISNVSWSSDSDEADDFYSKKKRLTGLSASLRVLSDSLLRMEKVEAELNKTREALRLQAENRRLESEAELTQMMLRTELQIASFISRPINVSNSRKRKRIEEETSSQQVSVSQRDGALLFTLLQCSLLF</sequence>
<evidence type="ECO:0000313" key="4">
    <source>
        <dbReference type="EMBL" id="KAF4399561.1"/>
    </source>
</evidence>
<reference evidence="5 6" key="1">
    <citation type="journal article" date="2020" name="bioRxiv">
        <title>Sequence and annotation of 42 cannabis genomes reveals extensive copy number variation in cannabinoid synthesis and pathogen resistance genes.</title>
        <authorList>
            <person name="Mckernan K.J."/>
            <person name="Helbert Y."/>
            <person name="Kane L.T."/>
            <person name="Ebling H."/>
            <person name="Zhang L."/>
            <person name="Liu B."/>
            <person name="Eaton Z."/>
            <person name="Mclaughlin S."/>
            <person name="Kingan S."/>
            <person name="Baybayan P."/>
            <person name="Concepcion G."/>
            <person name="Jordan M."/>
            <person name="Riva A."/>
            <person name="Barbazuk W."/>
            <person name="Harkins T."/>
        </authorList>
    </citation>
    <scope>NUCLEOTIDE SEQUENCE [LARGE SCALE GENOMIC DNA]</scope>
    <source>
        <strain evidence="5 6">cv. Jamaican Lion 4</strain>
        <strain evidence="3">Father</strain>
        <strain evidence="2">Mother</strain>
        <tissue evidence="2">Leaf</tissue>
    </source>
</reference>
<dbReference type="Proteomes" id="UP000525078">
    <property type="component" value="Unassembled WGS sequence"/>
</dbReference>
<accession>A0A803NYV3</accession>
<accession>A0A7J6FPG1</accession>
<name>A0A7J6FPG1_CANSA</name>
<keyword evidence="1" id="KW-0175">Coiled coil</keyword>
<dbReference type="EMBL" id="JAATIP010000105">
    <property type="protein sequence ID" value="KAF4372596.1"/>
    <property type="molecule type" value="Genomic_DNA"/>
</dbReference>
<feature type="coiled-coil region" evidence="1">
    <location>
        <begin position="78"/>
        <end position="118"/>
    </location>
</feature>
<gene>
    <name evidence="2" type="ORF">F8388_027269</name>
    <name evidence="3" type="ORF">G4B88_010634</name>
    <name evidence="4" type="ORF">G4B88_022644</name>
</gene>
<dbReference type="OMA" id="FENFTIM"/>
<dbReference type="AlphaFoldDB" id="A0A7J6FPG1"/>
<comment type="caution">
    <text evidence="2">The sequence shown here is derived from an EMBL/GenBank/DDBJ whole genome shotgun (WGS) entry which is preliminary data.</text>
</comment>
<proteinExistence type="predicted"/>
<dbReference type="EMBL" id="JAATIQ010000021">
    <property type="protein sequence ID" value="KAF4399561.1"/>
    <property type="molecule type" value="Genomic_DNA"/>
</dbReference>
<accession>A0A803NZH5</accession>
<organism evidence="2 5">
    <name type="scientific">Cannabis sativa</name>
    <name type="common">Hemp</name>
    <name type="synonym">Marijuana</name>
    <dbReference type="NCBI Taxonomy" id="3483"/>
    <lineage>
        <taxon>Eukaryota</taxon>
        <taxon>Viridiplantae</taxon>
        <taxon>Streptophyta</taxon>
        <taxon>Embryophyta</taxon>
        <taxon>Tracheophyta</taxon>
        <taxon>Spermatophyta</taxon>
        <taxon>Magnoliopsida</taxon>
        <taxon>eudicotyledons</taxon>
        <taxon>Gunneridae</taxon>
        <taxon>Pentapetalae</taxon>
        <taxon>rosids</taxon>
        <taxon>fabids</taxon>
        <taxon>Rosales</taxon>
        <taxon>Cannabaceae</taxon>
        <taxon>Cannabis</taxon>
    </lineage>
</organism>
<evidence type="ECO:0000313" key="6">
    <source>
        <dbReference type="Proteomes" id="UP000583929"/>
    </source>
</evidence>
<dbReference type="EMBL" id="JAATIQ010000130">
    <property type="protein sequence ID" value="KAF4379240.1"/>
    <property type="molecule type" value="Genomic_DNA"/>
</dbReference>
<evidence type="ECO:0000313" key="3">
    <source>
        <dbReference type="EMBL" id="KAF4379240.1"/>
    </source>
</evidence>
<evidence type="ECO:0000313" key="2">
    <source>
        <dbReference type="EMBL" id="KAF4372596.1"/>
    </source>
</evidence>